<dbReference type="EMBL" id="LMZQ01000003">
    <property type="protein sequence ID" value="KRT17127.1"/>
    <property type="molecule type" value="Genomic_DNA"/>
</dbReference>
<protein>
    <submittedName>
        <fullName evidence="1">Uncharacterized protein</fullName>
    </submittedName>
</protein>
<organism evidence="1 2">
    <name type="scientific">Pedobacter ginsenosidimutans</name>
    <dbReference type="NCBI Taxonomy" id="687842"/>
    <lineage>
        <taxon>Bacteria</taxon>
        <taxon>Pseudomonadati</taxon>
        <taxon>Bacteroidota</taxon>
        <taxon>Sphingobacteriia</taxon>
        <taxon>Sphingobacteriales</taxon>
        <taxon>Sphingobacteriaceae</taxon>
        <taxon>Pedobacter</taxon>
    </lineage>
</organism>
<accession>A0A0T5VTC9</accession>
<dbReference type="OrthoDB" id="793934at2"/>
<dbReference type="AlphaFoldDB" id="A0A0T5VTC9"/>
<evidence type="ECO:0000313" key="2">
    <source>
        <dbReference type="Proteomes" id="UP000051950"/>
    </source>
</evidence>
<dbReference type="Proteomes" id="UP000051950">
    <property type="component" value="Unassembled WGS sequence"/>
</dbReference>
<dbReference type="RefSeq" id="WP_057931371.1">
    <property type="nucleotide sequence ID" value="NZ_LMZQ01000003.1"/>
</dbReference>
<sequence>MSRKVITLCYRKIIDATNISTWDKFVHEDSFAEFKMQAQFYNQEERFTTFAEIVLNVPEAEKLHFLVSAAITGYLRQLNGIIPDVLDNLGRRFLTFENFKFELINSDINNLEKHKVAINFFSKPLVWHDTIDNLLLVSQFKESNEDEVFTNLFQIQPFVSIHAIKNID</sequence>
<gene>
    <name evidence="1" type="ORF">ASU31_05485</name>
</gene>
<dbReference type="STRING" id="687842.ASU31_05485"/>
<keyword evidence="2" id="KW-1185">Reference proteome</keyword>
<proteinExistence type="predicted"/>
<name>A0A0T5VTC9_9SPHI</name>
<evidence type="ECO:0000313" key="1">
    <source>
        <dbReference type="EMBL" id="KRT17127.1"/>
    </source>
</evidence>
<reference evidence="1 2" key="1">
    <citation type="submission" date="2015-11" db="EMBL/GenBank/DDBJ databases">
        <title>Sequence of Pedobacter ginsenosidimutans.</title>
        <authorList>
            <person name="Carson E."/>
            <person name="Keyser V."/>
            <person name="Newman J."/>
            <person name="Miller J."/>
        </authorList>
    </citation>
    <scope>NUCLEOTIDE SEQUENCE [LARGE SCALE GENOMIC DNA]</scope>
    <source>
        <strain evidence="1 2">KACC 14530</strain>
    </source>
</reference>
<comment type="caution">
    <text evidence="1">The sequence shown here is derived from an EMBL/GenBank/DDBJ whole genome shotgun (WGS) entry which is preliminary data.</text>
</comment>